<dbReference type="Gene3D" id="1.20.58.390">
    <property type="entry name" value="Neurotransmitter-gated ion-channel transmembrane domain"/>
    <property type="match status" value="1"/>
</dbReference>
<evidence type="ECO:0000256" key="13">
    <source>
        <dbReference type="ARBA" id="ARBA00034099"/>
    </source>
</evidence>
<dbReference type="Pfam" id="PF02931">
    <property type="entry name" value="Neur_chan_LBD"/>
    <property type="match status" value="1"/>
</dbReference>
<name>A0A4W5KR29_9TELE</name>
<dbReference type="InterPro" id="IPR006202">
    <property type="entry name" value="Neur_chan_lig-bd"/>
</dbReference>
<dbReference type="Ensembl" id="ENSHHUT00000020468.1">
    <property type="protein sequence ID" value="ENSHHUP00000019738.1"/>
    <property type="gene ID" value="ENSHHUG00000012291.1"/>
</dbReference>
<keyword evidence="4 17" id="KW-1133">Transmembrane helix</keyword>
<evidence type="ECO:0000256" key="5">
    <source>
        <dbReference type="ARBA" id="ARBA00023018"/>
    </source>
</evidence>
<evidence type="ECO:0000256" key="2">
    <source>
        <dbReference type="ARBA" id="ARBA00022475"/>
    </source>
</evidence>
<evidence type="ECO:0000256" key="10">
    <source>
        <dbReference type="ARBA" id="ARBA00023180"/>
    </source>
</evidence>
<dbReference type="InterPro" id="IPR002394">
    <property type="entry name" value="Nicotinic_acetylcholine_rcpt"/>
</dbReference>
<keyword evidence="8" id="KW-1015">Disulfide bond</keyword>
<dbReference type="Pfam" id="PF02932">
    <property type="entry name" value="Neur_chan_memb"/>
    <property type="match status" value="1"/>
</dbReference>
<evidence type="ECO:0000256" key="7">
    <source>
        <dbReference type="ARBA" id="ARBA00023136"/>
    </source>
</evidence>
<evidence type="ECO:0000256" key="16">
    <source>
        <dbReference type="ARBA" id="ARBA00036634"/>
    </source>
</evidence>
<evidence type="ECO:0000259" key="19">
    <source>
        <dbReference type="Pfam" id="PF02931"/>
    </source>
</evidence>
<feature type="transmembrane region" description="Helical" evidence="17">
    <location>
        <begin position="221"/>
        <end position="245"/>
    </location>
</feature>
<keyword evidence="1 17" id="KW-0813">Transport</keyword>
<comment type="catalytic activity">
    <reaction evidence="16">
        <text>Ca(2+)(in) = Ca(2+)(out)</text>
        <dbReference type="Rhea" id="RHEA:29671"/>
        <dbReference type="ChEBI" id="CHEBI:29108"/>
    </reaction>
</comment>
<sequence length="400" mass="45731">SPGSPSIIADRGLCAESEERLLKWLLSRERYNKLIRPVSLAQLISFFHFHLSLYRNYKTEQIMITNVWLTQNWVDYRLSWEPSDFDGIDKLRIPSRHIWLPDIVLYNNADGIYEVTVFTNAIVLSNGTIFWLPPAIYKSACKIEVKHFPYDQQNCTLKFRSWTYDHTEVDVVLRTGVASMDDFTPSGEWDILALPGRHTFSGSEPIYVDVTYDFLIKRNPLFYTINLIIPCVLITSLAVLVFYLPSDCGEKISLCVSVLLALTVFLLLISKIVPPTSLDVPLIGKYLMFTMVLVTFSIVTSVCVLNVHHRSPSTHTMPPWVKALFLVWLPALLCIRHPQNNSARQRLRQRRQQSWGLQKTKEASPGMDNPEWVGPDPGMASSPSSSPFLLSTGSYYLRKR</sequence>
<comment type="catalytic activity">
    <reaction evidence="15">
        <text>Na(+)(in) = Na(+)(out)</text>
        <dbReference type="Rhea" id="RHEA:34963"/>
        <dbReference type="ChEBI" id="CHEBI:29101"/>
    </reaction>
</comment>
<dbReference type="PRINTS" id="PR00252">
    <property type="entry name" value="NRIONCHANNEL"/>
</dbReference>
<protein>
    <recommendedName>
        <fullName evidence="23">Cholinergic receptor, nicotinic, beta 4 (neuronal)</fullName>
    </recommendedName>
</protein>
<keyword evidence="10" id="KW-0325">Glycoprotein</keyword>
<reference evidence="21" key="3">
    <citation type="submission" date="2025-09" db="UniProtKB">
        <authorList>
            <consortium name="Ensembl"/>
        </authorList>
    </citation>
    <scope>IDENTIFICATION</scope>
</reference>
<evidence type="ECO:0000256" key="15">
    <source>
        <dbReference type="ARBA" id="ARBA00036239"/>
    </source>
</evidence>
<evidence type="ECO:0000256" key="6">
    <source>
        <dbReference type="ARBA" id="ARBA00023065"/>
    </source>
</evidence>
<feature type="compositionally biased region" description="Low complexity" evidence="18">
    <location>
        <begin position="381"/>
        <end position="391"/>
    </location>
</feature>
<evidence type="ECO:0000313" key="21">
    <source>
        <dbReference type="Ensembl" id="ENSHHUP00000019738.1"/>
    </source>
</evidence>
<dbReference type="InterPro" id="IPR018000">
    <property type="entry name" value="Neurotransmitter_ion_chnl_CS"/>
</dbReference>
<keyword evidence="7 17" id="KW-0472">Membrane</keyword>
<keyword evidence="12 17" id="KW-0407">Ion channel</keyword>
<comment type="similarity">
    <text evidence="17">Belongs to the ligand-gated ion channel (TC 1.A.9) family.</text>
</comment>
<dbReference type="GO" id="GO:0045211">
    <property type="term" value="C:postsynaptic membrane"/>
    <property type="evidence" value="ECO:0007669"/>
    <property type="project" value="InterPro"/>
</dbReference>
<keyword evidence="11" id="KW-1071">Ligand-gated ion channel</keyword>
<dbReference type="Proteomes" id="UP000314982">
    <property type="component" value="Unassembled WGS sequence"/>
</dbReference>
<evidence type="ECO:0000256" key="1">
    <source>
        <dbReference type="ARBA" id="ARBA00022448"/>
    </source>
</evidence>
<evidence type="ECO:0000256" key="11">
    <source>
        <dbReference type="ARBA" id="ARBA00023286"/>
    </source>
</evidence>
<dbReference type="InterPro" id="IPR038050">
    <property type="entry name" value="Neuro_actylchol_rec"/>
</dbReference>
<dbReference type="SUPFAM" id="SSF90112">
    <property type="entry name" value="Neurotransmitter-gated ion-channel transmembrane pore"/>
    <property type="match status" value="1"/>
</dbReference>
<feature type="domain" description="Neurotransmitter-gated ion-channel ligand-binding" evidence="19">
    <location>
        <begin position="18"/>
        <end position="220"/>
    </location>
</feature>
<evidence type="ECO:0000256" key="8">
    <source>
        <dbReference type="ARBA" id="ARBA00023157"/>
    </source>
</evidence>
<comment type="catalytic activity">
    <reaction evidence="14">
        <text>K(+)(in) = K(+)(out)</text>
        <dbReference type="Rhea" id="RHEA:29463"/>
        <dbReference type="ChEBI" id="CHEBI:29103"/>
    </reaction>
</comment>
<dbReference type="InterPro" id="IPR036719">
    <property type="entry name" value="Neuro-gated_channel_TM_sf"/>
</dbReference>
<proteinExistence type="inferred from homology"/>
<reference evidence="21" key="2">
    <citation type="submission" date="2025-08" db="UniProtKB">
        <authorList>
            <consortium name="Ensembl"/>
        </authorList>
    </citation>
    <scope>IDENTIFICATION</scope>
</reference>
<evidence type="ECO:0000256" key="3">
    <source>
        <dbReference type="ARBA" id="ARBA00022692"/>
    </source>
</evidence>
<dbReference type="InterPro" id="IPR006029">
    <property type="entry name" value="Neurotrans-gated_channel_TM"/>
</dbReference>
<dbReference type="NCBIfam" id="TIGR00860">
    <property type="entry name" value="LIC"/>
    <property type="match status" value="1"/>
</dbReference>
<keyword evidence="3 17" id="KW-0812">Transmembrane</keyword>
<dbReference type="SUPFAM" id="SSF63712">
    <property type="entry name" value="Nicotinic receptor ligand binding domain-like"/>
    <property type="match status" value="1"/>
</dbReference>
<evidence type="ECO:0000313" key="22">
    <source>
        <dbReference type="Proteomes" id="UP000314982"/>
    </source>
</evidence>
<evidence type="ECO:0000259" key="20">
    <source>
        <dbReference type="Pfam" id="PF02932"/>
    </source>
</evidence>
<dbReference type="CDD" id="cd19064">
    <property type="entry name" value="LGIC_TM_nAChR"/>
    <property type="match status" value="1"/>
</dbReference>
<keyword evidence="22" id="KW-1185">Reference proteome</keyword>
<dbReference type="InterPro" id="IPR006201">
    <property type="entry name" value="Neur_channel"/>
</dbReference>
<evidence type="ECO:0000256" key="17">
    <source>
        <dbReference type="RuleBase" id="RU000687"/>
    </source>
</evidence>
<comment type="subcellular location">
    <subcellularLocation>
        <location evidence="13">Synaptic cell membrane</location>
        <topology evidence="13">Multi-pass membrane protein</topology>
    </subcellularLocation>
</comment>
<keyword evidence="5" id="KW-0770">Synapse</keyword>
<evidence type="ECO:0000256" key="12">
    <source>
        <dbReference type="ARBA" id="ARBA00023303"/>
    </source>
</evidence>
<keyword evidence="9" id="KW-0675">Receptor</keyword>
<evidence type="ECO:0000256" key="14">
    <source>
        <dbReference type="ARBA" id="ARBA00034430"/>
    </source>
</evidence>
<organism evidence="21 22">
    <name type="scientific">Hucho hucho</name>
    <name type="common">huchen</name>
    <dbReference type="NCBI Taxonomy" id="62062"/>
    <lineage>
        <taxon>Eukaryota</taxon>
        <taxon>Metazoa</taxon>
        <taxon>Chordata</taxon>
        <taxon>Craniata</taxon>
        <taxon>Vertebrata</taxon>
        <taxon>Euteleostomi</taxon>
        <taxon>Actinopterygii</taxon>
        <taxon>Neopterygii</taxon>
        <taxon>Teleostei</taxon>
        <taxon>Protacanthopterygii</taxon>
        <taxon>Salmoniformes</taxon>
        <taxon>Salmonidae</taxon>
        <taxon>Salmoninae</taxon>
        <taxon>Hucho</taxon>
    </lineage>
</organism>
<keyword evidence="6 17" id="KW-0406">Ion transport</keyword>
<feature type="region of interest" description="Disordered" evidence="18">
    <location>
        <begin position="344"/>
        <end position="400"/>
    </location>
</feature>
<evidence type="ECO:0000256" key="9">
    <source>
        <dbReference type="ARBA" id="ARBA00023170"/>
    </source>
</evidence>
<reference evidence="22" key="1">
    <citation type="submission" date="2018-06" db="EMBL/GenBank/DDBJ databases">
        <title>Genome assembly of Danube salmon.</title>
        <authorList>
            <person name="Macqueen D.J."/>
            <person name="Gundappa M.K."/>
        </authorList>
    </citation>
    <scope>NUCLEOTIDE SEQUENCE [LARGE SCALE GENOMIC DNA]</scope>
</reference>
<evidence type="ECO:0008006" key="23">
    <source>
        <dbReference type="Google" id="ProtNLM"/>
    </source>
</evidence>
<dbReference type="GO" id="GO:0004888">
    <property type="term" value="F:transmembrane signaling receptor activity"/>
    <property type="evidence" value="ECO:0007669"/>
    <property type="project" value="InterPro"/>
</dbReference>
<dbReference type="FunFam" id="1.20.58.390:FF:000008">
    <property type="entry name" value="Cholinergic receptor nicotinic beta 4 subunit"/>
    <property type="match status" value="1"/>
</dbReference>
<feature type="transmembrane region" description="Helical" evidence="17">
    <location>
        <begin position="251"/>
        <end position="274"/>
    </location>
</feature>
<dbReference type="AlphaFoldDB" id="A0A4W5KR29"/>
<dbReference type="GeneTree" id="ENSGT00940000158708"/>
<evidence type="ECO:0000256" key="4">
    <source>
        <dbReference type="ARBA" id="ARBA00022989"/>
    </source>
</evidence>
<dbReference type="FunFam" id="2.70.170.10:FF:000006">
    <property type="entry name" value="Cholinergic receptor nicotinic beta 2 subunit"/>
    <property type="match status" value="1"/>
</dbReference>
<keyword evidence="2" id="KW-1003">Cell membrane</keyword>
<dbReference type="PRINTS" id="PR00254">
    <property type="entry name" value="NICOTINICR"/>
</dbReference>
<feature type="transmembrane region" description="Helical" evidence="17">
    <location>
        <begin position="286"/>
        <end position="308"/>
    </location>
</feature>
<dbReference type="PROSITE" id="PS00236">
    <property type="entry name" value="NEUROTR_ION_CHANNEL"/>
    <property type="match status" value="1"/>
</dbReference>
<comment type="caution">
    <text evidence="17">Lacks conserved residue(s) required for the propagation of feature annotation.</text>
</comment>
<dbReference type="PANTHER" id="PTHR18945">
    <property type="entry name" value="NEUROTRANSMITTER GATED ION CHANNEL"/>
    <property type="match status" value="1"/>
</dbReference>
<feature type="domain" description="Neurotransmitter-gated ion-channel transmembrane" evidence="20">
    <location>
        <begin position="227"/>
        <end position="353"/>
    </location>
</feature>
<dbReference type="InterPro" id="IPR036734">
    <property type="entry name" value="Neur_chan_lig-bd_sf"/>
</dbReference>
<accession>A0A4W5KR29</accession>
<dbReference type="Gene3D" id="2.70.170.10">
    <property type="entry name" value="Neurotransmitter-gated ion-channel ligand-binding domain"/>
    <property type="match status" value="1"/>
</dbReference>
<evidence type="ECO:0000256" key="18">
    <source>
        <dbReference type="SAM" id="MobiDB-lite"/>
    </source>
</evidence>
<dbReference type="GO" id="GO:0022848">
    <property type="term" value="F:acetylcholine-gated monoatomic cation-selective channel activity"/>
    <property type="evidence" value="ECO:0007669"/>
    <property type="project" value="InterPro"/>
</dbReference>